<reference evidence="2 3" key="1">
    <citation type="journal article" date="2008" name="Genome Biol.">
        <title>The complete genome, comparative and functional analysis of Stenotrophomonas maltophilia reveals an organism heavily shielded by drug resistance determinants.</title>
        <authorList>
            <person name="Crossman L.C."/>
            <person name="Gould V.C."/>
            <person name="Dow J.M."/>
            <person name="Vernikos G.S."/>
            <person name="Okazaki A."/>
            <person name="Sebaihia M."/>
            <person name="Saunders D."/>
            <person name="Arrowsmith C."/>
            <person name="Carver T."/>
            <person name="Peters N."/>
            <person name="Adlem E."/>
            <person name="Kerhornou A."/>
            <person name="Lord A."/>
            <person name="Murphy L."/>
            <person name="Seeger K."/>
            <person name="Squares R."/>
            <person name="Rutter S."/>
            <person name="Quail M.A."/>
            <person name="Rajandream M.A."/>
            <person name="Harris D."/>
            <person name="Churcher C."/>
            <person name="Bentley S.D."/>
            <person name="Parkhill J."/>
            <person name="Thomson N.R."/>
            <person name="Avison M.B."/>
        </authorList>
    </citation>
    <scope>NUCLEOTIDE SEQUENCE [LARGE SCALE GENOMIC DNA]</scope>
    <source>
        <strain evidence="2 3">K279a</strain>
    </source>
</reference>
<evidence type="ECO:0000313" key="2">
    <source>
        <dbReference type="EMBL" id="CAQ43680.1"/>
    </source>
</evidence>
<dbReference type="EnsemblBacteria" id="CAQ43680">
    <property type="protein sequence ID" value="CAQ43680"/>
    <property type="gene ID" value="Smlt0065"/>
</dbReference>
<dbReference type="EMBL" id="AM743169">
    <property type="protein sequence ID" value="CAQ43680.1"/>
    <property type="molecule type" value="Genomic_DNA"/>
</dbReference>
<dbReference type="KEGG" id="sml:Smlt0065"/>
<name>B2FU28_STRMK</name>
<dbReference type="HOGENOM" id="CLU_1061387_0_0_6"/>
<sequence length="262" mass="28318">MSASPPSFQRRFNMSNIETTTTTTSELATQPGEGAEVASVSENRRRLNELAQQLASAVQRKRALVGKVDTMQRAKQAAQGDAAAARQQWGAKLRQSDGTLTRDIQKLRANERSALSLAEEYEAMEGEIAAELPRLELELAEAADRCLSTTNGVIREAASQAYGQLLEQAGDSLAVAFALFSRAENAGVNHRQAASDDELASAFFGNLCNAVRHRLDDATVTEQVAERLALPPMDMSEVDMQLAGSTAARIRRRVELNAEGVA</sequence>
<evidence type="ECO:0000256" key="1">
    <source>
        <dbReference type="SAM" id="MobiDB-lite"/>
    </source>
</evidence>
<keyword evidence="3" id="KW-1185">Reference proteome</keyword>
<protein>
    <submittedName>
        <fullName evidence="2">Uncharacterized protein</fullName>
    </submittedName>
</protein>
<evidence type="ECO:0000313" key="3">
    <source>
        <dbReference type="Proteomes" id="UP000008840"/>
    </source>
</evidence>
<dbReference type="Proteomes" id="UP000008840">
    <property type="component" value="Chromosome"/>
</dbReference>
<feature type="compositionally biased region" description="Polar residues" evidence="1">
    <location>
        <begin position="1"/>
        <end position="18"/>
    </location>
</feature>
<feature type="region of interest" description="Disordered" evidence="1">
    <location>
        <begin position="1"/>
        <end position="41"/>
    </location>
</feature>
<dbReference type="AlphaFoldDB" id="B2FU28"/>
<proteinExistence type="predicted"/>
<organism evidence="2 3">
    <name type="scientific">Stenotrophomonas maltophilia (strain K279a)</name>
    <dbReference type="NCBI Taxonomy" id="522373"/>
    <lineage>
        <taxon>Bacteria</taxon>
        <taxon>Pseudomonadati</taxon>
        <taxon>Pseudomonadota</taxon>
        <taxon>Gammaproteobacteria</taxon>
        <taxon>Lysobacterales</taxon>
        <taxon>Lysobacteraceae</taxon>
        <taxon>Stenotrophomonas</taxon>
        <taxon>Stenotrophomonas maltophilia group</taxon>
    </lineage>
</organism>
<accession>B2FU28</accession>
<gene>
    <name evidence="2" type="ordered locus">Smlt0065</name>
</gene>